<evidence type="ECO:0000256" key="3">
    <source>
        <dbReference type="ARBA" id="ARBA00022679"/>
    </source>
</evidence>
<evidence type="ECO:0000256" key="1">
    <source>
        <dbReference type="ARBA" id="ARBA00005265"/>
    </source>
</evidence>
<dbReference type="GO" id="GO:0106050">
    <property type="term" value="F:tRNA 2'-O-methyltransferase activity"/>
    <property type="evidence" value="ECO:0007669"/>
    <property type="project" value="UniProtKB-UniRule"/>
</dbReference>
<proteinExistence type="inferred from homology"/>
<dbReference type="InterPro" id="IPR039044">
    <property type="entry name" value="Trm13"/>
</dbReference>
<protein>
    <recommendedName>
        <fullName evidence="12">tRNA:m(4)X modification enzyme TRM13</fullName>
        <ecNumber evidence="12">2.1.1.225</ecNumber>
    </recommendedName>
</protein>
<dbReference type="EC" id="2.1.1.225" evidence="12"/>
<keyword evidence="3 12" id="KW-0808">Transferase</keyword>
<dbReference type="GO" id="GO:0008270">
    <property type="term" value="F:zinc ion binding"/>
    <property type="evidence" value="ECO:0007669"/>
    <property type="project" value="UniProtKB-KW"/>
</dbReference>
<dbReference type="Pfam" id="PF11722">
    <property type="entry name" value="zf-TRM13_CCCH"/>
    <property type="match status" value="1"/>
</dbReference>
<comment type="catalytic activity">
    <reaction evidence="11 12">
        <text>adenosine(4) in tRNA(His) + S-adenosyl-L-methionine = 2'-O-methyladenosine(4) in tRNA(His) + S-adenosyl-L-homocysteine + H(+)</text>
        <dbReference type="Rhea" id="RHEA:43196"/>
        <dbReference type="Rhea" id="RHEA-COMP:10401"/>
        <dbReference type="Rhea" id="RHEA-COMP:10402"/>
        <dbReference type="ChEBI" id="CHEBI:15378"/>
        <dbReference type="ChEBI" id="CHEBI:57856"/>
        <dbReference type="ChEBI" id="CHEBI:59789"/>
        <dbReference type="ChEBI" id="CHEBI:74411"/>
        <dbReference type="ChEBI" id="CHEBI:74477"/>
        <dbReference type="EC" id="2.1.1.225"/>
    </reaction>
</comment>
<dbReference type="InterPro" id="IPR022776">
    <property type="entry name" value="TRM13/UPF0224_CHHC_Znf_dom"/>
</dbReference>
<dbReference type="AlphaFoldDB" id="A0AA38HMW5"/>
<comment type="function">
    <text evidence="12">tRNA methylase which 2'-O-methylates cytidine(4) in tRNA(Pro) and tRNA(Gly)(GCC), and adenosine(4) in tRNA(His).</text>
</comment>
<dbReference type="PANTHER" id="PTHR12998">
    <property type="entry name" value="TRNA:M(4)X MODIFICATION ENZYME TRM13 HOMOLOG"/>
    <property type="match status" value="1"/>
</dbReference>
<comment type="catalytic activity">
    <reaction evidence="9 12">
        <text>cytidine(4) in tRNA(Pro) + S-adenosyl-L-methionine = 2'-O-methylcytidine(4) in tRNA(Pro) + S-adenosyl-L-homocysteine + H(+)</text>
        <dbReference type="Rhea" id="RHEA:32767"/>
        <dbReference type="Rhea" id="RHEA-COMP:10397"/>
        <dbReference type="Rhea" id="RHEA-COMP:10398"/>
        <dbReference type="ChEBI" id="CHEBI:15378"/>
        <dbReference type="ChEBI" id="CHEBI:57856"/>
        <dbReference type="ChEBI" id="CHEBI:59789"/>
        <dbReference type="ChEBI" id="CHEBI:74495"/>
        <dbReference type="ChEBI" id="CHEBI:82748"/>
        <dbReference type="EC" id="2.1.1.225"/>
    </reaction>
</comment>
<comment type="caution">
    <text evidence="14">The sequence shown here is derived from an EMBL/GenBank/DDBJ whole genome shotgun (WGS) entry which is preliminary data.</text>
</comment>
<evidence type="ECO:0000256" key="7">
    <source>
        <dbReference type="ARBA" id="ARBA00022771"/>
    </source>
</evidence>
<evidence type="ECO:0000256" key="10">
    <source>
        <dbReference type="ARBA" id="ARBA00048635"/>
    </source>
</evidence>
<dbReference type="InterPro" id="IPR007871">
    <property type="entry name" value="Methyltransferase_TRM13"/>
</dbReference>
<sequence length="415" mass="46699">MDEQKTPLDQCNHFVIRKKRYCRMTVKPGETYCGEHQPATEGVREPSEDKKIRVVCPLDRKHTCYAHNLKKHLKICNARPGVALPYIEKGVNSGEVDYNCDDSHKLLSEFSPQQITEVVAKVNKIYEEGLVDKVTTKTTTHRVVEDEIAKPEHGDKSRKHLKQASAVLGLLSEYDLLRPDTCFIEFGAGRGQLSYWLAQTVDSSNCYFLLVERSSPKHKRDNKLDKTDDKVQRIRADIADLVLSKVETVTKSSQIVAVTKHLCGDATDLALRCLTNVADRSKVAGCVMTFCCHHRCRWGAYIGKQYFSSVGLCKSDFDMMGGMSSWATCGTGFSREKNCEKGGDVEIVNERDREIGLNRAQKGEIGKRCKAILNWGRLQFLEGLGFQCNLHFYVGSDVSLENVCIVGRRTHPDKA</sequence>
<evidence type="ECO:0000313" key="15">
    <source>
        <dbReference type="Proteomes" id="UP001168821"/>
    </source>
</evidence>
<evidence type="ECO:0000256" key="4">
    <source>
        <dbReference type="ARBA" id="ARBA00022691"/>
    </source>
</evidence>
<dbReference type="GO" id="GO:0030488">
    <property type="term" value="P:tRNA methylation"/>
    <property type="evidence" value="ECO:0007669"/>
    <property type="project" value="InterPro"/>
</dbReference>
<evidence type="ECO:0000256" key="6">
    <source>
        <dbReference type="ARBA" id="ARBA00022723"/>
    </source>
</evidence>
<evidence type="ECO:0000256" key="11">
    <source>
        <dbReference type="ARBA" id="ARBA00049393"/>
    </source>
</evidence>
<evidence type="ECO:0000256" key="5">
    <source>
        <dbReference type="ARBA" id="ARBA00022694"/>
    </source>
</evidence>
<organism evidence="14 15">
    <name type="scientific">Zophobas morio</name>
    <dbReference type="NCBI Taxonomy" id="2755281"/>
    <lineage>
        <taxon>Eukaryota</taxon>
        <taxon>Metazoa</taxon>
        <taxon>Ecdysozoa</taxon>
        <taxon>Arthropoda</taxon>
        <taxon>Hexapoda</taxon>
        <taxon>Insecta</taxon>
        <taxon>Pterygota</taxon>
        <taxon>Neoptera</taxon>
        <taxon>Endopterygota</taxon>
        <taxon>Coleoptera</taxon>
        <taxon>Polyphaga</taxon>
        <taxon>Cucujiformia</taxon>
        <taxon>Tenebrionidae</taxon>
        <taxon>Zophobas</taxon>
    </lineage>
</organism>
<evidence type="ECO:0000259" key="13">
    <source>
        <dbReference type="PROSITE" id="PS51800"/>
    </source>
</evidence>
<evidence type="ECO:0000256" key="2">
    <source>
        <dbReference type="ARBA" id="ARBA00022603"/>
    </source>
</evidence>
<keyword evidence="2 12" id="KW-0489">Methyltransferase</keyword>
<dbReference type="Proteomes" id="UP001168821">
    <property type="component" value="Unassembled WGS sequence"/>
</dbReference>
<comment type="similarity">
    <text evidence="1 12">Belongs to the methyltransferase TRM13 family.</text>
</comment>
<keyword evidence="6 12" id="KW-0479">Metal-binding</keyword>
<evidence type="ECO:0000256" key="12">
    <source>
        <dbReference type="RuleBase" id="RU367103"/>
    </source>
</evidence>
<keyword evidence="7 12" id="KW-0863">Zinc-finger</keyword>
<keyword evidence="15" id="KW-1185">Reference proteome</keyword>
<dbReference type="InterPro" id="IPR021721">
    <property type="entry name" value="Znf_CCCH-type_TRM13"/>
</dbReference>
<dbReference type="Pfam" id="PF05253">
    <property type="entry name" value="zf-U11-48K"/>
    <property type="match status" value="1"/>
</dbReference>
<name>A0AA38HMW5_9CUCU</name>
<keyword evidence="5 12" id="KW-0819">tRNA processing</keyword>
<comment type="catalytic activity">
    <reaction evidence="10 12">
        <text>cytidine(4) in tRNA(Gly)(GCC) + S-adenosyl-L-methionine = 2'-O-methylcytidine(4) in tRNA(Gly)(GCC) + S-adenosyl-L-homocysteine + H(+)</text>
        <dbReference type="Rhea" id="RHEA:43192"/>
        <dbReference type="Rhea" id="RHEA-COMP:10399"/>
        <dbReference type="Rhea" id="RHEA-COMP:10400"/>
        <dbReference type="ChEBI" id="CHEBI:15378"/>
        <dbReference type="ChEBI" id="CHEBI:57856"/>
        <dbReference type="ChEBI" id="CHEBI:59789"/>
        <dbReference type="ChEBI" id="CHEBI:74495"/>
        <dbReference type="ChEBI" id="CHEBI:82748"/>
        <dbReference type="EC" id="2.1.1.225"/>
    </reaction>
</comment>
<dbReference type="PROSITE" id="PS51800">
    <property type="entry name" value="ZF_CHHC_U11_48K"/>
    <property type="match status" value="1"/>
</dbReference>
<keyword evidence="4 12" id="KW-0949">S-adenosyl-L-methionine</keyword>
<evidence type="ECO:0000256" key="9">
    <source>
        <dbReference type="ARBA" id="ARBA00048165"/>
    </source>
</evidence>
<dbReference type="EMBL" id="JALNTZ010000009">
    <property type="protein sequence ID" value="KAJ3640651.1"/>
    <property type="molecule type" value="Genomic_DNA"/>
</dbReference>
<dbReference type="PANTHER" id="PTHR12998:SF0">
    <property type="entry name" value="TRNA:M(4)X MODIFICATION ENZYME TRM13 HOMOLOG"/>
    <property type="match status" value="1"/>
</dbReference>
<accession>A0AA38HMW5</accession>
<evidence type="ECO:0000313" key="14">
    <source>
        <dbReference type="EMBL" id="KAJ3640651.1"/>
    </source>
</evidence>
<dbReference type="Pfam" id="PF05206">
    <property type="entry name" value="TRM13"/>
    <property type="match status" value="1"/>
</dbReference>
<feature type="domain" description="CHHC U11-48K-type" evidence="13">
    <location>
        <begin position="53"/>
        <end position="80"/>
    </location>
</feature>
<reference evidence="14" key="1">
    <citation type="journal article" date="2023" name="G3 (Bethesda)">
        <title>Whole genome assemblies of Zophobas morio and Tenebrio molitor.</title>
        <authorList>
            <person name="Kaur S."/>
            <person name="Stinson S.A."/>
            <person name="diCenzo G.C."/>
        </authorList>
    </citation>
    <scope>NUCLEOTIDE SEQUENCE</scope>
    <source>
        <strain evidence="14">QUZm001</strain>
    </source>
</reference>
<evidence type="ECO:0000256" key="8">
    <source>
        <dbReference type="ARBA" id="ARBA00022833"/>
    </source>
</evidence>
<keyword evidence="8 12" id="KW-0862">Zinc</keyword>
<gene>
    <name evidence="14" type="ORF">Zmor_027199</name>
</gene>